<evidence type="ECO:0000313" key="2">
    <source>
        <dbReference type="EMBL" id="CAA9477832.1"/>
    </source>
</evidence>
<dbReference type="AlphaFoldDB" id="A0A6J4RUU2"/>
<reference evidence="2" key="1">
    <citation type="submission" date="2020-02" db="EMBL/GenBank/DDBJ databases">
        <authorList>
            <person name="Meier V. D."/>
        </authorList>
    </citation>
    <scope>NUCLEOTIDE SEQUENCE</scope>
    <source>
        <strain evidence="2">AVDCRST_MAG53</strain>
    </source>
</reference>
<evidence type="ECO:0000256" key="1">
    <source>
        <dbReference type="SAM" id="SignalP"/>
    </source>
</evidence>
<organism evidence="2">
    <name type="scientific">uncultured Solirubrobacteraceae bacterium</name>
    <dbReference type="NCBI Taxonomy" id="1162706"/>
    <lineage>
        <taxon>Bacteria</taxon>
        <taxon>Bacillati</taxon>
        <taxon>Actinomycetota</taxon>
        <taxon>Thermoleophilia</taxon>
        <taxon>Solirubrobacterales</taxon>
        <taxon>Solirubrobacteraceae</taxon>
        <taxon>environmental samples</taxon>
    </lineage>
</organism>
<name>A0A6J4RUU2_9ACTN</name>
<dbReference type="EMBL" id="CADCVR010000018">
    <property type="protein sequence ID" value="CAA9477832.1"/>
    <property type="molecule type" value="Genomic_DNA"/>
</dbReference>
<feature type="chain" id="PRO_5026928351" evidence="1">
    <location>
        <begin position="23"/>
        <end position="180"/>
    </location>
</feature>
<feature type="signal peptide" evidence="1">
    <location>
        <begin position="1"/>
        <end position="22"/>
    </location>
</feature>
<gene>
    <name evidence="2" type="ORF">AVDCRST_MAG53-447</name>
</gene>
<accession>A0A6J4RUU2</accession>
<protein>
    <submittedName>
        <fullName evidence="2">Uncharacterized protein</fullName>
    </submittedName>
</protein>
<sequence>MPHLPRLLVLCLALVLTVPAVAAASGERLPSTSVLGGGFKTVKTFDIPASSVVKFQPGVAASSVASASVREFRRRTRAKVTETAFVGVYVFKDPGASSAYFNGATSTFSGAGSVATEKIGEASAARRSTYSIDDRRKRSVQLLYLKGNEVWEVSVVRARSKPRPSVGTVVGIARRNAARG</sequence>
<keyword evidence="1" id="KW-0732">Signal</keyword>
<proteinExistence type="predicted"/>